<keyword evidence="3" id="KW-0805">Transcription regulation</keyword>
<dbReference type="InterPro" id="IPR021740">
    <property type="entry name" value="Velvet"/>
</dbReference>
<evidence type="ECO:0000256" key="3">
    <source>
        <dbReference type="ARBA" id="ARBA00023015"/>
    </source>
</evidence>
<evidence type="ECO:0000256" key="2">
    <source>
        <dbReference type="ARBA" id="ARBA00022969"/>
    </source>
</evidence>
<dbReference type="GO" id="GO:0005634">
    <property type="term" value="C:nucleus"/>
    <property type="evidence" value="ECO:0007669"/>
    <property type="project" value="UniProtKB-SubCell"/>
</dbReference>
<keyword evidence="5" id="KW-0539">Nucleus</keyword>
<dbReference type="PANTHER" id="PTHR33572:SF18">
    <property type="entry name" value="SPORE DEVELOPMENT REGULATOR VOSA"/>
    <property type="match status" value="1"/>
</dbReference>
<dbReference type="Gene3D" id="2.60.40.3960">
    <property type="entry name" value="Velvet domain"/>
    <property type="match status" value="1"/>
</dbReference>
<evidence type="ECO:0000256" key="5">
    <source>
        <dbReference type="ARBA" id="ARBA00023242"/>
    </source>
</evidence>
<dbReference type="InterPro" id="IPR038491">
    <property type="entry name" value="Velvet_dom_sf"/>
</dbReference>
<dbReference type="AlphaFoldDB" id="A0A0F0I6R7"/>
<dbReference type="STRING" id="1403190.A0A0F0I6R7"/>
<name>A0A0F0I6R7_ASPPU</name>
<comment type="caution">
    <text evidence="7">The sequence shown here is derived from an EMBL/GenBank/DDBJ whole genome shotgun (WGS) entry which is preliminary data.</text>
</comment>
<proteinExistence type="predicted"/>
<organism evidence="7 8">
    <name type="scientific">Aspergillus parasiticus (strain ATCC 56775 / NRRL 5862 / SRRC 143 / SU-1)</name>
    <dbReference type="NCBI Taxonomy" id="1403190"/>
    <lineage>
        <taxon>Eukaryota</taxon>
        <taxon>Fungi</taxon>
        <taxon>Dikarya</taxon>
        <taxon>Ascomycota</taxon>
        <taxon>Pezizomycotina</taxon>
        <taxon>Eurotiomycetes</taxon>
        <taxon>Eurotiomycetidae</taxon>
        <taxon>Eurotiales</taxon>
        <taxon>Aspergillaceae</taxon>
        <taxon>Aspergillus</taxon>
        <taxon>Aspergillus subgen. Circumdati</taxon>
    </lineage>
</organism>
<evidence type="ECO:0000256" key="1">
    <source>
        <dbReference type="ARBA" id="ARBA00004123"/>
    </source>
</evidence>
<evidence type="ECO:0000313" key="8">
    <source>
        <dbReference type="Proteomes" id="UP000033540"/>
    </source>
</evidence>
<dbReference type="Proteomes" id="UP000033540">
    <property type="component" value="Unassembled WGS sequence"/>
</dbReference>
<reference evidence="7 8" key="1">
    <citation type="submission" date="2015-02" db="EMBL/GenBank/DDBJ databases">
        <title>Draft genome sequence of Aspergillus parasiticus SU-1.</title>
        <authorList>
            <person name="Yu J."/>
            <person name="Fedorova N."/>
            <person name="Yin Y."/>
            <person name="Losada L."/>
            <person name="Zafar N."/>
            <person name="Taujale R."/>
            <person name="Ehrlich K.C."/>
            <person name="Bhatnagar D."/>
            <person name="Cleveland T.E."/>
            <person name="Bennett J.W."/>
            <person name="Nierman W.C."/>
        </authorList>
    </citation>
    <scope>NUCLEOTIDE SEQUENCE [LARGE SCALE GENOMIC DNA]</scope>
    <source>
        <strain evidence="8">ATCC 56775 / NRRL 5862 / SRRC 143 / SU-1</strain>
    </source>
</reference>
<dbReference type="InterPro" id="IPR037525">
    <property type="entry name" value="Velvet_dom"/>
</dbReference>
<dbReference type="PROSITE" id="PS51821">
    <property type="entry name" value="VELVET"/>
    <property type="match status" value="1"/>
</dbReference>
<accession>A0A0F0I6R7</accession>
<gene>
    <name evidence="7" type="ORF">P875_00086801</name>
</gene>
<dbReference type="PANTHER" id="PTHR33572">
    <property type="entry name" value="SPORE DEVELOPMENT REGULATOR VOSA"/>
    <property type="match status" value="1"/>
</dbReference>
<sequence>MSSTGSEIQLIIRQQPTRARVAGVKEKDRKPVDPQPIVQFQVIEEGNYLAQHYLQSPYYFMCCSLLDPLNDVPVPVPPSTALTGTLVSSLHRLKDEDNSEGGFFVFGDLSVKIEGIFRLKFTLFEMGEDSASHLTSIISDRFTVSRPKDFLGMTEATSLSRLFADQGVKLKLRKKSRAGIKRPLQQLEEYPRPAPLRSPDYSSIQLPGNPSTGYSGAVAGVNQDYSYYTGPVKRQCMSLDYTNRGTYNNGRMYQIEAHPQSPAQPTNQPRAYTTPILQGHAGVRNYAMSDGIPPFVQVPESL</sequence>
<dbReference type="OrthoDB" id="5599552at2759"/>
<dbReference type="GO" id="GO:0030435">
    <property type="term" value="P:sporulation resulting in formation of a cellular spore"/>
    <property type="evidence" value="ECO:0007669"/>
    <property type="project" value="UniProtKB-KW"/>
</dbReference>
<protein>
    <submittedName>
        <fullName evidence="7">Velvet factor</fullName>
    </submittedName>
</protein>
<feature type="domain" description="Velvet" evidence="6">
    <location>
        <begin position="2"/>
        <end position="173"/>
    </location>
</feature>
<dbReference type="EMBL" id="JZEE01000661">
    <property type="protein sequence ID" value="KJK61668.1"/>
    <property type="molecule type" value="Genomic_DNA"/>
</dbReference>
<comment type="subcellular location">
    <subcellularLocation>
        <location evidence="1">Nucleus</location>
    </subcellularLocation>
</comment>
<evidence type="ECO:0000256" key="4">
    <source>
        <dbReference type="ARBA" id="ARBA00023163"/>
    </source>
</evidence>
<keyword evidence="2" id="KW-0749">Sporulation</keyword>
<evidence type="ECO:0000259" key="6">
    <source>
        <dbReference type="PROSITE" id="PS51821"/>
    </source>
</evidence>
<dbReference type="Pfam" id="PF11754">
    <property type="entry name" value="Velvet"/>
    <property type="match status" value="2"/>
</dbReference>
<evidence type="ECO:0000313" key="7">
    <source>
        <dbReference type="EMBL" id="KJK61668.1"/>
    </source>
</evidence>
<keyword evidence="4" id="KW-0804">Transcription</keyword>